<feature type="compositionally biased region" description="Basic and acidic residues" evidence="1">
    <location>
        <begin position="126"/>
        <end position="153"/>
    </location>
</feature>
<dbReference type="RefSeq" id="XP_003886225.1">
    <property type="nucleotide sequence ID" value="XM_003886176.1"/>
</dbReference>
<proteinExistence type="predicted"/>
<name>F0VR52_NEOCL</name>
<dbReference type="EMBL" id="FR823393">
    <property type="protein sequence ID" value="CBZ56200.1"/>
    <property type="molecule type" value="Genomic_DNA"/>
</dbReference>
<evidence type="ECO:0000313" key="2">
    <source>
        <dbReference type="EMBL" id="CBZ56200.1"/>
    </source>
</evidence>
<dbReference type="OMA" id="YDQEAEY"/>
<dbReference type="GeneID" id="13445423"/>
<sequence length="198" mass="23341">MALSTMNKPGPFRRLLGYGLLLGAVVLEAAFDLSAPAEAVALRRLDQKETVQALVEQHRFSNDYDQEAEYRRRRQELGSQTPEEIEEAKRKYRKQVLKEQQEDEELKKKTDAVIEELKKTAEERGLRRYAERDEDRTDDQQMDFETRQRELRNMDSATKAQLLKQRQKENEERNRVKRNSDDVMAELKQKLAARKKAM</sequence>
<reference evidence="2" key="1">
    <citation type="submission" date="2011-02" db="EMBL/GenBank/DDBJ databases">
        <authorList>
            <person name="Aslett M."/>
        </authorList>
    </citation>
    <scope>NUCLEOTIDE SEQUENCE</scope>
    <source>
        <strain evidence="2">Liverpool</strain>
    </source>
</reference>
<organism evidence="2 4">
    <name type="scientific">Neospora caninum (strain Liverpool)</name>
    <dbReference type="NCBI Taxonomy" id="572307"/>
    <lineage>
        <taxon>Eukaryota</taxon>
        <taxon>Sar</taxon>
        <taxon>Alveolata</taxon>
        <taxon>Apicomplexa</taxon>
        <taxon>Conoidasida</taxon>
        <taxon>Coccidia</taxon>
        <taxon>Eucoccidiorida</taxon>
        <taxon>Eimeriorina</taxon>
        <taxon>Sarcocystidae</taxon>
        <taxon>Neospora</taxon>
    </lineage>
</organism>
<dbReference type="AlphaFoldDB" id="F0VR52"/>
<protein>
    <submittedName>
        <fullName evidence="3">Microneme protein 10, putative</fullName>
    </submittedName>
</protein>
<keyword evidence="4" id="KW-1185">Reference proteome</keyword>
<dbReference type="SMR" id="F0VR52"/>
<gene>
    <name evidence="3" type="ORF">BN1204_066250</name>
    <name evidence="2" type="ORF">NCLIV_066250</name>
</gene>
<dbReference type="Proteomes" id="UP000007494">
    <property type="component" value="Chromosome XII"/>
</dbReference>
<feature type="region of interest" description="Disordered" evidence="1">
    <location>
        <begin position="126"/>
        <end position="184"/>
    </location>
</feature>
<reference evidence="2" key="2">
    <citation type="submission" date="2011-03" db="EMBL/GenBank/DDBJ databases">
        <title>Comparative genomics and transcriptomics of Neospora caninum and Toxoplasma gondii.</title>
        <authorList>
            <person name="Reid A.J."/>
            <person name="Sohal A."/>
            <person name="Harris D."/>
            <person name="Quail M."/>
            <person name="Sanders M."/>
            <person name="Berriman M."/>
            <person name="Wastling J.M."/>
            <person name="Pain A."/>
        </authorList>
    </citation>
    <scope>NUCLEOTIDE SEQUENCE</scope>
    <source>
        <strain evidence="2">Liverpool</strain>
    </source>
</reference>
<evidence type="ECO:0000256" key="1">
    <source>
        <dbReference type="SAM" id="MobiDB-lite"/>
    </source>
</evidence>
<reference evidence="3" key="4">
    <citation type="journal article" date="2015" name="PLoS ONE">
        <title>Comprehensive Evaluation of Toxoplasma gondii VEG and Neospora caninum LIV Genomes with Tachyzoite Stage Transcriptome and Proteome Defines Novel Transcript Features.</title>
        <authorList>
            <person name="Ramaprasad A."/>
            <person name="Mourier T."/>
            <person name="Naeem R."/>
            <person name="Malas T.B."/>
            <person name="Moussa E."/>
            <person name="Panigrahi A."/>
            <person name="Vermont S.J."/>
            <person name="Otto T.D."/>
            <person name="Wastling J."/>
            <person name="Pain A."/>
        </authorList>
    </citation>
    <scope>NUCLEOTIDE SEQUENCE</scope>
    <source>
        <strain evidence="3">Liverpool</strain>
    </source>
</reference>
<evidence type="ECO:0000313" key="4">
    <source>
        <dbReference type="Proteomes" id="UP000007494"/>
    </source>
</evidence>
<dbReference type="EMBL" id="LN714487">
    <property type="protein sequence ID" value="CEL70962.1"/>
    <property type="molecule type" value="Genomic_DNA"/>
</dbReference>
<dbReference type="InParanoid" id="F0VR52"/>
<evidence type="ECO:0000313" key="3">
    <source>
        <dbReference type="EMBL" id="CEL70962.1"/>
    </source>
</evidence>
<feature type="compositionally biased region" description="Basic and acidic residues" evidence="1">
    <location>
        <begin position="166"/>
        <end position="184"/>
    </location>
</feature>
<dbReference type="VEuPathDB" id="ToxoDB:NCLIV_066250"/>
<reference evidence="4" key="3">
    <citation type="journal article" date="2012" name="PLoS Pathog.">
        <title>Comparative genomics of the apicomplexan parasites Toxoplasma gondii and Neospora caninum: Coccidia differing in host range and transmission strategy.</title>
        <authorList>
            <person name="Reid A.J."/>
            <person name="Vermont S.J."/>
            <person name="Cotton J.A."/>
            <person name="Harris D."/>
            <person name="Hill-Cawthorne G.A."/>
            <person name="Konen-Waisman S."/>
            <person name="Latham S.M."/>
            <person name="Mourier T."/>
            <person name="Norton R."/>
            <person name="Quail M.A."/>
            <person name="Sanders M."/>
            <person name="Shanmugam D."/>
            <person name="Sohal A."/>
            <person name="Wasmuth J.D."/>
            <person name="Brunk B."/>
            <person name="Grigg M.E."/>
            <person name="Howard J.C."/>
            <person name="Parkinson J."/>
            <person name="Roos D.S."/>
            <person name="Trees A.J."/>
            <person name="Berriman M."/>
            <person name="Pain A."/>
            <person name="Wastling J.M."/>
        </authorList>
    </citation>
    <scope>NUCLEOTIDE SEQUENCE [LARGE SCALE GENOMIC DNA]</scope>
    <source>
        <strain evidence="4">Liverpool</strain>
    </source>
</reference>
<accession>F0VR52</accession>
<dbReference type="OrthoDB" id="333357at2759"/>
<dbReference type="eggNOG" id="ENOG502R0M7">
    <property type="taxonomic scope" value="Eukaryota"/>
</dbReference>